<reference evidence="2 3" key="1">
    <citation type="journal article" date="2011" name="Genome Biol.">
        <title>Comparative genome sequence analysis underscores mycoparasitism as the ancestral life style of Trichoderma.</title>
        <authorList>
            <person name="Kubicek C.P."/>
            <person name="Herrera-Estrella A."/>
            <person name="Seidl-Seiboth V."/>
            <person name="Martinez D.A."/>
            <person name="Druzhinina I.S."/>
            <person name="Thon M."/>
            <person name="Zeilinger S."/>
            <person name="Casas-Flores S."/>
            <person name="Horwitz B.A."/>
            <person name="Mukherjee P.K."/>
            <person name="Mukherjee M."/>
            <person name="Kredics L."/>
            <person name="Alcaraz L.D."/>
            <person name="Aerts A."/>
            <person name="Antal Z."/>
            <person name="Atanasova L."/>
            <person name="Cervantes-Badillo M.G."/>
            <person name="Challacombe J."/>
            <person name="Chertkov O."/>
            <person name="McCluskey K."/>
            <person name="Coulpier F."/>
            <person name="Deshpande N."/>
            <person name="von Doehren H."/>
            <person name="Ebbole D.J."/>
            <person name="Esquivel-Naranjo E.U."/>
            <person name="Fekete E."/>
            <person name="Flipphi M."/>
            <person name="Glaser F."/>
            <person name="Gomez-Rodriguez E.Y."/>
            <person name="Gruber S."/>
            <person name="Han C."/>
            <person name="Henrissat B."/>
            <person name="Hermosa R."/>
            <person name="Hernandez-Onate M."/>
            <person name="Karaffa L."/>
            <person name="Kosti I."/>
            <person name="Le Crom S."/>
            <person name="Lindquist E."/>
            <person name="Lucas S."/>
            <person name="Luebeck M."/>
            <person name="Luebeck P.S."/>
            <person name="Margeot A."/>
            <person name="Metz B."/>
            <person name="Misra M."/>
            <person name="Nevalainen H."/>
            <person name="Omann M."/>
            <person name="Packer N."/>
            <person name="Perrone G."/>
            <person name="Uresti-Rivera E.E."/>
            <person name="Salamov A."/>
            <person name="Schmoll M."/>
            <person name="Seiboth B."/>
            <person name="Shapiro H."/>
            <person name="Sukno S."/>
            <person name="Tamayo-Ramos J.A."/>
            <person name="Tisch D."/>
            <person name="Wiest A."/>
            <person name="Wilkinson H.H."/>
            <person name="Zhang M."/>
            <person name="Coutinho P.M."/>
            <person name="Kenerley C.M."/>
            <person name="Monte E."/>
            <person name="Baker S.E."/>
            <person name="Grigoriev I.V."/>
        </authorList>
    </citation>
    <scope>NUCLEOTIDE SEQUENCE [LARGE SCALE GENOMIC DNA]</scope>
    <source>
        <strain evidence="3">ATCC 20476 / IMI 206040</strain>
    </source>
</reference>
<dbReference type="HOGENOM" id="CLU_021751_0_0_1"/>
<dbReference type="GO" id="GO:0009116">
    <property type="term" value="P:nucleoside metabolic process"/>
    <property type="evidence" value="ECO:0007669"/>
    <property type="project" value="InterPro"/>
</dbReference>
<dbReference type="GeneID" id="25779178"/>
<dbReference type="OrthoDB" id="5142866at2759"/>
<dbReference type="InterPro" id="IPR035994">
    <property type="entry name" value="Nucleoside_phosphorylase_sf"/>
</dbReference>
<dbReference type="GO" id="GO:0003824">
    <property type="term" value="F:catalytic activity"/>
    <property type="evidence" value="ECO:0007669"/>
    <property type="project" value="InterPro"/>
</dbReference>
<dbReference type="STRING" id="452589.G9NWQ9"/>
<dbReference type="PANTHER" id="PTHR46082">
    <property type="entry name" value="ATP/GTP-BINDING PROTEIN-RELATED"/>
    <property type="match status" value="1"/>
</dbReference>
<dbReference type="CDD" id="cd09008">
    <property type="entry name" value="MTAN"/>
    <property type="match status" value="1"/>
</dbReference>
<dbReference type="PANTHER" id="PTHR46082:SF11">
    <property type="entry name" value="AAA+ ATPASE DOMAIN-CONTAINING PROTEIN-RELATED"/>
    <property type="match status" value="1"/>
</dbReference>
<comment type="caution">
    <text evidence="2">The sequence shown here is derived from an EMBL/GenBank/DDBJ whole genome shotgun (WGS) entry which is preliminary data.</text>
</comment>
<dbReference type="Pfam" id="PF01048">
    <property type="entry name" value="PNP_UDP_1"/>
    <property type="match status" value="1"/>
</dbReference>
<feature type="domain" description="Nucleoside phosphorylase" evidence="1">
    <location>
        <begin position="320"/>
        <end position="603"/>
    </location>
</feature>
<accession>G9NWQ9</accession>
<evidence type="ECO:0000259" key="1">
    <source>
        <dbReference type="Pfam" id="PF01048"/>
    </source>
</evidence>
<dbReference type="Proteomes" id="UP000005426">
    <property type="component" value="Unassembled WGS sequence"/>
</dbReference>
<dbReference type="eggNOG" id="ENOG502RR6X">
    <property type="taxonomic scope" value="Eukaryota"/>
</dbReference>
<evidence type="ECO:0000313" key="2">
    <source>
        <dbReference type="EMBL" id="EHK45410.1"/>
    </source>
</evidence>
<dbReference type="InterPro" id="IPR000845">
    <property type="entry name" value="Nucleoside_phosphorylase_d"/>
</dbReference>
<evidence type="ECO:0000313" key="3">
    <source>
        <dbReference type="Proteomes" id="UP000005426"/>
    </source>
</evidence>
<dbReference type="InterPro" id="IPR053137">
    <property type="entry name" value="NLR-like"/>
</dbReference>
<proteinExistence type="predicted"/>
<gene>
    <name evidence="2" type="ORF">TRIATDRAFT_265215</name>
</gene>
<dbReference type="Gene3D" id="3.40.50.1580">
    <property type="entry name" value="Nucleoside phosphorylase domain"/>
    <property type="match status" value="1"/>
</dbReference>
<keyword evidence="3" id="KW-1185">Reference proteome</keyword>
<sequence length="614" mass="68716">MYEFSSAFLFKKELIQESEDPFKTHSATHVLINEVNRKLPIYRNRDGYIQFEDRVEHMHSVLERLINYQKCVSGDLKEFRSHPRRNLEGWDFRDLATNHDPLHSRVTMLAPEGKGWVDFVRATHTITLFGSGFGDLIQTTPTKNCKYWSRLPENKYYLAVAIPDLRRILEIHGKDNDRSVEIAEEIIWHSPGELFPSCQCKTSLTKDHCDPVQTLFPAKLAAILLPRDSLPLKNHGAFIFGYNPLFDWVWGDTGDPQETGSSVSLQPLKQAVNNDDTRTKSTPSTKVSIMKNPSVHLSKTFLPSQTNRRATKTCVQKQYTVGIICPMPKELMAVRILFDEYHKDVNTAKEDTNHYTLGRIGCHNVVATCLPSGIYGTNSAAVTASCMKSSFPKVRFCLLVGIGGGVSSDKNDVRLGDVVVSHPERSLPGVIQYDLGKALQNNVFELTGTLRPPPQVLLSAISHLKSNPKPDGSLIKYLKDIEKRRKEYRRPIQDQGHCFGTTSGDSTAKKASLNEVSNETGIRLRPNHPVIHYGLIASGNLVIKDMLTRDRLASEYGAICFEMEAAGVMNVLPCLVIRGISDYANSQKNDIWQEYAAAAAASYAKLLLCVVKPA</sequence>
<dbReference type="SUPFAM" id="SSF53167">
    <property type="entry name" value="Purine and uridine phosphorylases"/>
    <property type="match status" value="1"/>
</dbReference>
<dbReference type="EMBL" id="ABDG02000024">
    <property type="protein sequence ID" value="EHK45410.1"/>
    <property type="molecule type" value="Genomic_DNA"/>
</dbReference>
<dbReference type="KEGG" id="tatv:25779178"/>
<name>G9NWQ9_HYPAI</name>
<protein>
    <recommendedName>
        <fullName evidence="1">Nucleoside phosphorylase domain-containing protein</fullName>
    </recommendedName>
</protein>
<organism evidence="2 3">
    <name type="scientific">Hypocrea atroviridis (strain ATCC 20476 / IMI 206040)</name>
    <name type="common">Trichoderma atroviride</name>
    <dbReference type="NCBI Taxonomy" id="452589"/>
    <lineage>
        <taxon>Eukaryota</taxon>
        <taxon>Fungi</taxon>
        <taxon>Dikarya</taxon>
        <taxon>Ascomycota</taxon>
        <taxon>Pezizomycotina</taxon>
        <taxon>Sordariomycetes</taxon>
        <taxon>Hypocreomycetidae</taxon>
        <taxon>Hypocreales</taxon>
        <taxon>Hypocreaceae</taxon>
        <taxon>Trichoderma</taxon>
    </lineage>
</organism>
<dbReference type="AlphaFoldDB" id="G9NWQ9"/>